<organism evidence="2 3">
    <name type="scientific">Microbacterium binotii</name>
    <dbReference type="NCBI Taxonomy" id="462710"/>
    <lineage>
        <taxon>Bacteria</taxon>
        <taxon>Bacillati</taxon>
        <taxon>Actinomycetota</taxon>
        <taxon>Actinomycetes</taxon>
        <taxon>Micrococcales</taxon>
        <taxon>Microbacteriaceae</taxon>
        <taxon>Microbacterium</taxon>
    </lineage>
</organism>
<proteinExistence type="predicted"/>
<protein>
    <recommendedName>
        <fullName evidence="4">SbsA Ig-like domain-containing protein</fullName>
    </recommendedName>
</protein>
<accession>A0ABP6BJQ6</accession>
<evidence type="ECO:0000313" key="2">
    <source>
        <dbReference type="EMBL" id="GAA2574208.1"/>
    </source>
</evidence>
<evidence type="ECO:0000313" key="3">
    <source>
        <dbReference type="Proteomes" id="UP001500274"/>
    </source>
</evidence>
<evidence type="ECO:0008006" key="4">
    <source>
        <dbReference type="Google" id="ProtNLM"/>
    </source>
</evidence>
<comment type="caution">
    <text evidence="2">The sequence shown here is derived from an EMBL/GenBank/DDBJ whole genome shotgun (WGS) entry which is preliminary data.</text>
</comment>
<feature type="chain" id="PRO_5045748785" description="SbsA Ig-like domain-containing protein" evidence="1">
    <location>
        <begin position="17"/>
        <end position="446"/>
    </location>
</feature>
<sequence>MIVLAVLALAGAAAGAVGTLQGPRVTNVQFDPQAAVSTSGSRLILTTSQTLASIDPSQVTVSPVADFAVETSGRSIGVRFTLPLRDDTDYTVTVSGVTGQGSDAAVTLTESFRTPPLSVYLLQRGDDGEHDTVFRTSLSGEDAVPVFTHRHIEDFRATSAHLVMSVVDDDGSNELIVTDPDGTEQRSLPLPGTGPIQDLQTADRGETIGYTYTDPDMSASGARASVLYTASLKPADADTPPTRIDVSGEPASVAQWSFVPDTDSILMLSFQGRLLLAPPSGENPVDLGAAAQIEGIARGSTTAIVLRADGLVTVSLVDGSETPLVSTQDATGYLGGVVPLTGDRTLRQYTDPNGAGSSLLLVDGEGHAKPVFTVAASSALLQTCVSPSGRYAAVLVQPDAAKNPYVTSYALPVPETVETHILDLDSETEVSSLGAFDISWCQVPLR</sequence>
<name>A0ABP6BJQ6_9MICO</name>
<dbReference type="SUPFAM" id="SSF69322">
    <property type="entry name" value="Tricorn protease domain 2"/>
    <property type="match status" value="1"/>
</dbReference>
<reference evidence="3" key="1">
    <citation type="journal article" date="2019" name="Int. J. Syst. Evol. Microbiol.">
        <title>The Global Catalogue of Microorganisms (GCM) 10K type strain sequencing project: providing services to taxonomists for standard genome sequencing and annotation.</title>
        <authorList>
            <consortium name="The Broad Institute Genomics Platform"/>
            <consortium name="The Broad Institute Genome Sequencing Center for Infectious Disease"/>
            <person name="Wu L."/>
            <person name="Ma J."/>
        </authorList>
    </citation>
    <scope>NUCLEOTIDE SEQUENCE [LARGE SCALE GENOMIC DNA]</scope>
    <source>
        <strain evidence="3">JCM 16365</strain>
    </source>
</reference>
<feature type="signal peptide" evidence="1">
    <location>
        <begin position="1"/>
        <end position="16"/>
    </location>
</feature>
<dbReference type="EMBL" id="BAAARI010000008">
    <property type="protein sequence ID" value="GAA2574208.1"/>
    <property type="molecule type" value="Genomic_DNA"/>
</dbReference>
<evidence type="ECO:0000256" key="1">
    <source>
        <dbReference type="SAM" id="SignalP"/>
    </source>
</evidence>
<keyword evidence="1" id="KW-0732">Signal</keyword>
<gene>
    <name evidence="2" type="ORF">GCM10009862_11430</name>
</gene>
<dbReference type="Proteomes" id="UP001500274">
    <property type="component" value="Unassembled WGS sequence"/>
</dbReference>
<keyword evidence="3" id="KW-1185">Reference proteome</keyword>